<accession>A0A8I0DQ55</accession>
<gene>
    <name evidence="2" type="ORF">H8R92_12270</name>
</gene>
<keyword evidence="1" id="KW-1133">Transmembrane helix</keyword>
<dbReference type="PANTHER" id="PTHR34821">
    <property type="entry name" value="INNER MEMBRANE PROTEIN YDCZ"/>
    <property type="match status" value="1"/>
</dbReference>
<feature type="transmembrane region" description="Helical" evidence="1">
    <location>
        <begin position="91"/>
        <end position="114"/>
    </location>
</feature>
<dbReference type="EMBL" id="JACOOQ010000026">
    <property type="protein sequence ID" value="MBC5641172.1"/>
    <property type="molecule type" value="Genomic_DNA"/>
</dbReference>
<dbReference type="RefSeq" id="WP_186835617.1">
    <property type="nucleotide sequence ID" value="NZ_JACOOQ010000026.1"/>
</dbReference>
<organism evidence="2 3">
    <name type="scientific">Clostridium lentum</name>
    <dbReference type="NCBI Taxonomy" id="2763037"/>
    <lineage>
        <taxon>Bacteria</taxon>
        <taxon>Bacillati</taxon>
        <taxon>Bacillota</taxon>
        <taxon>Clostridia</taxon>
        <taxon>Eubacteriales</taxon>
        <taxon>Clostridiaceae</taxon>
        <taxon>Clostridium</taxon>
    </lineage>
</organism>
<keyword evidence="3" id="KW-1185">Reference proteome</keyword>
<keyword evidence="1" id="KW-0812">Transmembrane</keyword>
<evidence type="ECO:0000313" key="2">
    <source>
        <dbReference type="EMBL" id="MBC5641172.1"/>
    </source>
</evidence>
<dbReference type="Pfam" id="PF04657">
    <property type="entry name" value="DMT_YdcZ"/>
    <property type="match status" value="1"/>
</dbReference>
<feature type="transmembrane region" description="Helical" evidence="1">
    <location>
        <begin position="66"/>
        <end position="85"/>
    </location>
</feature>
<comment type="caution">
    <text evidence="2">The sequence shown here is derived from an EMBL/GenBank/DDBJ whole genome shotgun (WGS) entry which is preliminary data.</text>
</comment>
<protein>
    <submittedName>
        <fullName evidence="2">DMT family transporter</fullName>
    </submittedName>
</protein>
<keyword evidence="1" id="KW-0472">Membrane</keyword>
<dbReference type="PANTHER" id="PTHR34821:SF3">
    <property type="entry name" value="MEMBRANE PROTEIN"/>
    <property type="match status" value="1"/>
</dbReference>
<feature type="transmembrane region" description="Helical" evidence="1">
    <location>
        <begin position="121"/>
        <end position="141"/>
    </location>
</feature>
<dbReference type="Proteomes" id="UP000662088">
    <property type="component" value="Unassembled WGS sequence"/>
</dbReference>
<proteinExistence type="predicted"/>
<feature type="transmembrane region" description="Helical" evidence="1">
    <location>
        <begin position="37"/>
        <end position="54"/>
    </location>
</feature>
<evidence type="ECO:0000256" key="1">
    <source>
        <dbReference type="SAM" id="Phobius"/>
    </source>
</evidence>
<reference evidence="2" key="1">
    <citation type="submission" date="2020-08" db="EMBL/GenBank/DDBJ databases">
        <title>Genome public.</title>
        <authorList>
            <person name="Liu C."/>
            <person name="Sun Q."/>
        </authorList>
    </citation>
    <scope>NUCLEOTIDE SEQUENCE</scope>
    <source>
        <strain evidence="2">NSJ-42</strain>
    </source>
</reference>
<dbReference type="GO" id="GO:0005886">
    <property type="term" value="C:plasma membrane"/>
    <property type="evidence" value="ECO:0007669"/>
    <property type="project" value="TreeGrafter"/>
</dbReference>
<evidence type="ECO:0000313" key="3">
    <source>
        <dbReference type="Proteomes" id="UP000662088"/>
    </source>
</evidence>
<dbReference type="InterPro" id="IPR006750">
    <property type="entry name" value="YdcZ"/>
</dbReference>
<dbReference type="AlphaFoldDB" id="A0A8I0DQ55"/>
<name>A0A8I0DQ55_9CLOT</name>
<sequence length="143" mass="15214">MFGFISAIISGIAMSIQGVFNTRVSERIGDMETNVVVHGSALVIAIILVLFWGKGDFKSIKEVNKLYLLGGVLGIIITLTVMLSIKSLGTTIGIGTILIAQLAAAGIINAFGLFGSEKISFSFSQFLGLGLMILGIIILKWKH</sequence>